<proteinExistence type="predicted"/>
<name>A0A8X7CM17_9ARAC</name>
<dbReference type="EMBL" id="BMAV01020053">
    <property type="protein sequence ID" value="GFY73428.1"/>
    <property type="molecule type" value="Genomic_DNA"/>
</dbReference>
<gene>
    <name evidence="1" type="ORF">TNIN_265481</name>
</gene>
<sequence>MRIINCNDQLRCAHGNRCPKNYTLQKNYKSPGPKLCPPSTMEHHRETPYTTRERVDLHSLNFTSCIDPSFPVWVVLLRALLHIEGGMKEKLDPDDIADKFKRVAHVVVLNSLVERKISFMYALSSFVSKNNTCCKSPKYCPWSVDNQADKTNSSPVNYDIILASNYMNPKALAINSCHKSATTYLGASSPDQ</sequence>
<comment type="caution">
    <text evidence="1">The sequence shown here is derived from an EMBL/GenBank/DDBJ whole genome shotgun (WGS) entry which is preliminary data.</text>
</comment>
<keyword evidence="2" id="KW-1185">Reference proteome</keyword>
<evidence type="ECO:0000313" key="2">
    <source>
        <dbReference type="Proteomes" id="UP000886998"/>
    </source>
</evidence>
<dbReference type="OrthoDB" id="10491466at2759"/>
<protein>
    <submittedName>
        <fullName evidence="1">Uncharacterized protein</fullName>
    </submittedName>
</protein>
<organism evidence="1 2">
    <name type="scientific">Trichonephila inaurata madagascariensis</name>
    <dbReference type="NCBI Taxonomy" id="2747483"/>
    <lineage>
        <taxon>Eukaryota</taxon>
        <taxon>Metazoa</taxon>
        <taxon>Ecdysozoa</taxon>
        <taxon>Arthropoda</taxon>
        <taxon>Chelicerata</taxon>
        <taxon>Arachnida</taxon>
        <taxon>Araneae</taxon>
        <taxon>Araneomorphae</taxon>
        <taxon>Entelegynae</taxon>
        <taxon>Araneoidea</taxon>
        <taxon>Nephilidae</taxon>
        <taxon>Trichonephila</taxon>
        <taxon>Trichonephila inaurata</taxon>
    </lineage>
</organism>
<reference evidence="1" key="1">
    <citation type="submission" date="2020-08" db="EMBL/GenBank/DDBJ databases">
        <title>Multicomponent nature underlies the extraordinary mechanical properties of spider dragline silk.</title>
        <authorList>
            <person name="Kono N."/>
            <person name="Nakamura H."/>
            <person name="Mori M."/>
            <person name="Yoshida Y."/>
            <person name="Ohtoshi R."/>
            <person name="Malay A.D."/>
            <person name="Moran D.A.P."/>
            <person name="Tomita M."/>
            <person name="Numata K."/>
            <person name="Arakawa K."/>
        </authorList>
    </citation>
    <scope>NUCLEOTIDE SEQUENCE</scope>
</reference>
<dbReference type="AlphaFoldDB" id="A0A8X7CM17"/>
<evidence type="ECO:0000313" key="1">
    <source>
        <dbReference type="EMBL" id="GFY73428.1"/>
    </source>
</evidence>
<accession>A0A8X7CM17</accession>
<dbReference type="Proteomes" id="UP000886998">
    <property type="component" value="Unassembled WGS sequence"/>
</dbReference>